<evidence type="ECO:0000313" key="2">
    <source>
        <dbReference type="EMBL" id="QZD87113.1"/>
    </source>
</evidence>
<dbReference type="Pfam" id="PF03009">
    <property type="entry name" value="GDPD"/>
    <property type="match status" value="1"/>
</dbReference>
<name>A0ABX8ZDT6_9SPHN</name>
<organism evidence="2 3">
    <name type="scientific">Qipengyuania psychrotolerans</name>
    <dbReference type="NCBI Taxonomy" id="2867238"/>
    <lineage>
        <taxon>Bacteria</taxon>
        <taxon>Pseudomonadati</taxon>
        <taxon>Pseudomonadota</taxon>
        <taxon>Alphaproteobacteria</taxon>
        <taxon>Sphingomonadales</taxon>
        <taxon>Erythrobacteraceae</taxon>
        <taxon>Qipengyuania</taxon>
    </lineage>
</organism>
<dbReference type="Proteomes" id="UP000824280">
    <property type="component" value="Chromosome"/>
</dbReference>
<dbReference type="InterPro" id="IPR017946">
    <property type="entry name" value="PLC-like_Pdiesterase_TIM-brl"/>
</dbReference>
<dbReference type="PANTHER" id="PTHR43805:SF1">
    <property type="entry name" value="GP-PDE DOMAIN-CONTAINING PROTEIN"/>
    <property type="match status" value="1"/>
</dbReference>
<evidence type="ECO:0000259" key="1">
    <source>
        <dbReference type="PROSITE" id="PS51704"/>
    </source>
</evidence>
<gene>
    <name evidence="2" type="ORF">K3166_13255</name>
</gene>
<evidence type="ECO:0000313" key="3">
    <source>
        <dbReference type="Proteomes" id="UP000824280"/>
    </source>
</evidence>
<accession>A0ABX8ZDT6</accession>
<sequence length="352" mass="39274">MKSRLKRIAFAVAIAFLALTILNASWIAPEPKEPVKLIAHRGLAQEFPRAGIGRDTCTATLIEQPYHDYLENTLAGVQRAFKLGVSMAEVDIAPTSDGEIVLFHDWTLDCRTDGSGPVRDKTLAELKALDIGHGYTADGGKIYPFRGKGVGQMPEIGELLSQLYGRERLMFNFKSDNPAEADLLAAKLKEAGRDPVRKRDAFYGHPAPVARIRELYPDAWAWSVEGARQCSSDYVLYGWTGYLPQSCRGETMVIPLNRQYAFWGWPNRLIDRMDSHGGHVIVTGPQVDGEPNTGLILPEQFTQVPSSFNGYIWIEDAFTMQPALRSGYDDRTVQEWEASEAALKRRRAARSD</sequence>
<protein>
    <submittedName>
        <fullName evidence="2">Glycerophosphodiester phosphodiesterase</fullName>
    </submittedName>
</protein>
<dbReference type="PANTHER" id="PTHR43805">
    <property type="entry name" value="GLYCEROPHOSPHORYL DIESTER PHOSPHODIESTERASE"/>
    <property type="match status" value="1"/>
</dbReference>
<feature type="domain" description="GP-PDE" evidence="1">
    <location>
        <begin position="35"/>
        <end position="352"/>
    </location>
</feature>
<dbReference type="Gene3D" id="3.20.20.190">
    <property type="entry name" value="Phosphatidylinositol (PI) phosphodiesterase"/>
    <property type="match status" value="1"/>
</dbReference>
<dbReference type="EMBL" id="CP081297">
    <property type="protein sequence ID" value="QZD87113.1"/>
    <property type="molecule type" value="Genomic_DNA"/>
</dbReference>
<reference evidence="2 3" key="1">
    <citation type="submission" date="2021-08" db="EMBL/GenBank/DDBJ databases">
        <title>Comparative Genomics Analysis of the Genus Qipengyuania Reveals Extensive Genetic Diversity and Metabolic Versatility, Including the Description of Fifteen Novel Species.</title>
        <authorList>
            <person name="Liu Y."/>
        </authorList>
    </citation>
    <scope>NUCLEOTIDE SEQUENCE [LARGE SCALE GENOMIC DNA]</scope>
    <source>
        <strain evidence="2 3">1XM2-8</strain>
    </source>
</reference>
<dbReference type="InterPro" id="IPR030395">
    <property type="entry name" value="GP_PDE_dom"/>
</dbReference>
<proteinExistence type="predicted"/>
<dbReference type="SUPFAM" id="SSF51695">
    <property type="entry name" value="PLC-like phosphodiesterases"/>
    <property type="match status" value="1"/>
</dbReference>
<dbReference type="RefSeq" id="WP_221422654.1">
    <property type="nucleotide sequence ID" value="NZ_CP081297.1"/>
</dbReference>
<keyword evidence="3" id="KW-1185">Reference proteome</keyword>
<dbReference type="PROSITE" id="PS51704">
    <property type="entry name" value="GP_PDE"/>
    <property type="match status" value="1"/>
</dbReference>